<evidence type="ECO:0000259" key="6">
    <source>
        <dbReference type="PROSITE" id="PS51123"/>
    </source>
</evidence>
<proteinExistence type="predicted"/>
<feature type="chain" id="PRO_5042015936" evidence="5">
    <location>
        <begin position="24"/>
        <end position="229"/>
    </location>
</feature>
<gene>
    <name evidence="7" type="ORF">ACS15_1748</name>
</gene>
<keyword evidence="2 4" id="KW-0472">Membrane</keyword>
<feature type="signal peptide" evidence="5">
    <location>
        <begin position="1"/>
        <end position="23"/>
    </location>
</feature>
<dbReference type="AlphaFoldDB" id="A0AAC9BEQ6"/>
<evidence type="ECO:0000256" key="4">
    <source>
        <dbReference type="PROSITE-ProRule" id="PRU00473"/>
    </source>
</evidence>
<keyword evidence="5" id="KW-0732">Signal</keyword>
<evidence type="ECO:0000313" key="8">
    <source>
        <dbReference type="Proteomes" id="UP000077927"/>
    </source>
</evidence>
<sequence>MKTSAIWVLTLAVPLAACSSASGPTFNAYQVNPQDGVPTYRVECHGLLQGQSVCTDKAKEMCGDQPVRPLEPVTPFGRSTDVRTLTFQCGQAPAKPVAATEPAPVPAPVATPVMVKRLDLGGDANFDTDQATLTPVAKRKLDQLVADSRGITFKHGEISGFTDSRASAAHNLALSQRRADSAAAYLREHGLQCDDLIVRGFGKDSPVASNATAAGRAMNRRVEIRLIQP</sequence>
<protein>
    <submittedName>
        <fullName evidence="7">OmpA family protein</fullName>
    </submittedName>
</protein>
<reference evidence="7 8" key="1">
    <citation type="submission" date="2015-09" db="EMBL/GenBank/DDBJ databases">
        <authorList>
            <person name="Xu Y."/>
            <person name="Nagy A."/>
            <person name="Liu N.T."/>
            <person name="Nou X."/>
        </authorList>
    </citation>
    <scope>NUCLEOTIDE SEQUENCE [LARGE SCALE GENOMIC DNA]</scope>
    <source>
        <strain evidence="7 8">FC1138</strain>
    </source>
</reference>
<evidence type="ECO:0000256" key="1">
    <source>
        <dbReference type="ARBA" id="ARBA00004442"/>
    </source>
</evidence>
<feature type="domain" description="OmpA-like" evidence="6">
    <location>
        <begin position="113"/>
        <end position="229"/>
    </location>
</feature>
<accession>A0AAC9BEQ6</accession>
<dbReference type="Gene3D" id="3.30.1330.60">
    <property type="entry name" value="OmpA-like domain"/>
    <property type="match status" value="1"/>
</dbReference>
<keyword evidence="3" id="KW-0998">Cell outer membrane</keyword>
<dbReference type="EMBL" id="CP012605">
    <property type="protein sequence ID" value="ANH72461.1"/>
    <property type="molecule type" value="Genomic_DNA"/>
</dbReference>
<dbReference type="RefSeq" id="WP_031329240.1">
    <property type="nucleotide sequence ID" value="NZ_CP012605.1"/>
</dbReference>
<dbReference type="InterPro" id="IPR050330">
    <property type="entry name" value="Bact_OuterMem_StrucFunc"/>
</dbReference>
<dbReference type="SUPFAM" id="SSF103088">
    <property type="entry name" value="OmpA-like"/>
    <property type="match status" value="1"/>
</dbReference>
<dbReference type="KEGG" id="rin:ACS15_1748"/>
<organism evidence="7 8">
    <name type="scientific">Ralstonia insidiosa</name>
    <dbReference type="NCBI Taxonomy" id="190721"/>
    <lineage>
        <taxon>Bacteria</taxon>
        <taxon>Pseudomonadati</taxon>
        <taxon>Pseudomonadota</taxon>
        <taxon>Betaproteobacteria</taxon>
        <taxon>Burkholderiales</taxon>
        <taxon>Burkholderiaceae</taxon>
        <taxon>Ralstonia</taxon>
    </lineage>
</organism>
<evidence type="ECO:0000256" key="3">
    <source>
        <dbReference type="ARBA" id="ARBA00023237"/>
    </source>
</evidence>
<dbReference type="PROSITE" id="PS51123">
    <property type="entry name" value="OMPA_2"/>
    <property type="match status" value="1"/>
</dbReference>
<dbReference type="InterPro" id="IPR006664">
    <property type="entry name" value="OMP_bac"/>
</dbReference>
<dbReference type="Proteomes" id="UP000077927">
    <property type="component" value="Chromosome 1"/>
</dbReference>
<dbReference type="PRINTS" id="PR01021">
    <property type="entry name" value="OMPADOMAIN"/>
</dbReference>
<dbReference type="CDD" id="cd07185">
    <property type="entry name" value="OmpA_C-like"/>
    <property type="match status" value="1"/>
</dbReference>
<name>A0AAC9BEQ6_9RALS</name>
<dbReference type="InterPro" id="IPR006665">
    <property type="entry name" value="OmpA-like"/>
</dbReference>
<dbReference type="InterPro" id="IPR036737">
    <property type="entry name" value="OmpA-like_sf"/>
</dbReference>
<dbReference type="Pfam" id="PF00691">
    <property type="entry name" value="OmpA"/>
    <property type="match status" value="1"/>
</dbReference>
<comment type="subcellular location">
    <subcellularLocation>
        <location evidence="1">Cell outer membrane</location>
    </subcellularLocation>
</comment>
<dbReference type="PANTHER" id="PTHR30329">
    <property type="entry name" value="STATOR ELEMENT OF FLAGELLAR MOTOR COMPLEX"/>
    <property type="match status" value="1"/>
</dbReference>
<dbReference type="GO" id="GO:0009279">
    <property type="term" value="C:cell outer membrane"/>
    <property type="evidence" value="ECO:0007669"/>
    <property type="project" value="UniProtKB-SubCell"/>
</dbReference>
<evidence type="ECO:0000256" key="5">
    <source>
        <dbReference type="SAM" id="SignalP"/>
    </source>
</evidence>
<evidence type="ECO:0000256" key="2">
    <source>
        <dbReference type="ARBA" id="ARBA00023136"/>
    </source>
</evidence>
<dbReference type="PANTHER" id="PTHR30329:SF21">
    <property type="entry name" value="LIPOPROTEIN YIAD-RELATED"/>
    <property type="match status" value="1"/>
</dbReference>
<evidence type="ECO:0000313" key="7">
    <source>
        <dbReference type="EMBL" id="ANH72461.1"/>
    </source>
</evidence>